<keyword evidence="1 2" id="KW-0238">DNA-binding</keyword>
<dbReference type="GO" id="GO:0000160">
    <property type="term" value="P:phosphorelay signal transduction system"/>
    <property type="evidence" value="ECO:0007669"/>
    <property type="project" value="InterPro"/>
</dbReference>
<dbReference type="Gene3D" id="1.10.10.10">
    <property type="entry name" value="Winged helix-like DNA-binding domain superfamily/Winged helix DNA-binding domain"/>
    <property type="match status" value="1"/>
</dbReference>
<evidence type="ECO:0000259" key="3">
    <source>
        <dbReference type="PROSITE" id="PS51755"/>
    </source>
</evidence>
<sequence>MYYQPMLVRPVVSIAPFSLPIPAGDPGGKTIAFGEFLAIPAARSLTRRGEPIDIGGRAFDLLIALLRRRGTIVTKQEIMRQVWPSTVVDEGNLRFQMAALRKLLGNDRDMIKTVSGRGYVLIDDRRLLG</sequence>
<evidence type="ECO:0000256" key="2">
    <source>
        <dbReference type="PROSITE-ProRule" id="PRU01091"/>
    </source>
</evidence>
<protein>
    <submittedName>
        <fullName evidence="4">DNA-binding winged helix-turn-helix (WHTH) protein</fullName>
    </submittedName>
</protein>
<dbReference type="EMBL" id="JAASQV010000001">
    <property type="protein sequence ID" value="NIJ64226.1"/>
    <property type="molecule type" value="Genomic_DNA"/>
</dbReference>
<dbReference type="CDD" id="cd00383">
    <property type="entry name" value="trans_reg_C"/>
    <property type="match status" value="1"/>
</dbReference>
<dbReference type="Proteomes" id="UP000564677">
    <property type="component" value="Unassembled WGS sequence"/>
</dbReference>
<organism evidence="4 5">
    <name type="scientific">Sphingomonas leidyi</name>
    <dbReference type="NCBI Taxonomy" id="68569"/>
    <lineage>
        <taxon>Bacteria</taxon>
        <taxon>Pseudomonadati</taxon>
        <taxon>Pseudomonadota</taxon>
        <taxon>Alphaproteobacteria</taxon>
        <taxon>Sphingomonadales</taxon>
        <taxon>Sphingomonadaceae</taxon>
        <taxon>Sphingomonas</taxon>
    </lineage>
</organism>
<keyword evidence="5" id="KW-1185">Reference proteome</keyword>
<dbReference type="GO" id="GO:0006355">
    <property type="term" value="P:regulation of DNA-templated transcription"/>
    <property type="evidence" value="ECO:0007669"/>
    <property type="project" value="InterPro"/>
</dbReference>
<gene>
    <name evidence="4" type="ORF">FHR20_001157</name>
</gene>
<dbReference type="AlphaFoldDB" id="A0A7X5ZUM5"/>
<proteinExistence type="predicted"/>
<name>A0A7X5ZUM5_9SPHN</name>
<dbReference type="PROSITE" id="PS51755">
    <property type="entry name" value="OMPR_PHOB"/>
    <property type="match status" value="1"/>
</dbReference>
<dbReference type="InterPro" id="IPR036388">
    <property type="entry name" value="WH-like_DNA-bd_sf"/>
</dbReference>
<dbReference type="GO" id="GO:0003677">
    <property type="term" value="F:DNA binding"/>
    <property type="evidence" value="ECO:0007669"/>
    <property type="project" value="UniProtKB-UniRule"/>
</dbReference>
<feature type="domain" description="OmpR/PhoB-type" evidence="3">
    <location>
        <begin position="28"/>
        <end position="123"/>
    </location>
</feature>
<evidence type="ECO:0000256" key="1">
    <source>
        <dbReference type="ARBA" id="ARBA00023125"/>
    </source>
</evidence>
<feature type="DNA-binding region" description="OmpR/PhoB-type" evidence="2">
    <location>
        <begin position="28"/>
        <end position="123"/>
    </location>
</feature>
<dbReference type="InterPro" id="IPR016032">
    <property type="entry name" value="Sig_transdc_resp-reg_C-effctor"/>
</dbReference>
<accession>A0A7X5ZUM5</accession>
<dbReference type="Pfam" id="PF00486">
    <property type="entry name" value="Trans_reg_C"/>
    <property type="match status" value="1"/>
</dbReference>
<dbReference type="RefSeq" id="WP_167298612.1">
    <property type="nucleotide sequence ID" value="NZ_JAASQV010000001.1"/>
</dbReference>
<evidence type="ECO:0000313" key="4">
    <source>
        <dbReference type="EMBL" id="NIJ64226.1"/>
    </source>
</evidence>
<dbReference type="SUPFAM" id="SSF46894">
    <property type="entry name" value="C-terminal effector domain of the bipartite response regulators"/>
    <property type="match status" value="1"/>
</dbReference>
<dbReference type="SMART" id="SM00862">
    <property type="entry name" value="Trans_reg_C"/>
    <property type="match status" value="1"/>
</dbReference>
<comment type="caution">
    <text evidence="4">The sequence shown here is derived from an EMBL/GenBank/DDBJ whole genome shotgun (WGS) entry which is preliminary data.</text>
</comment>
<evidence type="ECO:0000313" key="5">
    <source>
        <dbReference type="Proteomes" id="UP000564677"/>
    </source>
</evidence>
<dbReference type="InterPro" id="IPR001867">
    <property type="entry name" value="OmpR/PhoB-type_DNA-bd"/>
</dbReference>
<reference evidence="4 5" key="1">
    <citation type="submission" date="2020-03" db="EMBL/GenBank/DDBJ databases">
        <title>Genomic Encyclopedia of Type Strains, Phase IV (KMG-IV): sequencing the most valuable type-strain genomes for metagenomic binning, comparative biology and taxonomic classification.</title>
        <authorList>
            <person name="Goeker M."/>
        </authorList>
    </citation>
    <scope>NUCLEOTIDE SEQUENCE [LARGE SCALE GENOMIC DNA]</scope>
    <source>
        <strain evidence="4 5">DSM 4733</strain>
    </source>
</reference>